<organism evidence="12 13">
    <name type="scientific">Rossellomorea marisflavi</name>
    <dbReference type="NCBI Taxonomy" id="189381"/>
    <lineage>
        <taxon>Bacteria</taxon>
        <taxon>Bacillati</taxon>
        <taxon>Bacillota</taxon>
        <taxon>Bacilli</taxon>
        <taxon>Bacillales</taxon>
        <taxon>Bacillaceae</taxon>
        <taxon>Rossellomorea</taxon>
    </lineage>
</organism>
<keyword evidence="7 10" id="KW-0648">Protein biosynthesis</keyword>
<dbReference type="HAMAP" id="MF_01569">
    <property type="entry name" value="Pro_tRNA_synth_type1"/>
    <property type="match status" value="1"/>
</dbReference>
<dbReference type="GO" id="GO:0005829">
    <property type="term" value="C:cytosol"/>
    <property type="evidence" value="ECO:0007669"/>
    <property type="project" value="TreeGrafter"/>
</dbReference>
<keyword evidence="3 10" id="KW-0963">Cytoplasm</keyword>
<comment type="similarity">
    <text evidence="10">Belongs to the class-II aminoacyl-tRNA synthetase family. ProS type 1 subfamily.</text>
</comment>
<dbReference type="GO" id="GO:0016740">
    <property type="term" value="F:transferase activity"/>
    <property type="evidence" value="ECO:0007669"/>
    <property type="project" value="UniProtKB-ARBA"/>
</dbReference>
<evidence type="ECO:0000259" key="11">
    <source>
        <dbReference type="PROSITE" id="PS50862"/>
    </source>
</evidence>
<dbReference type="PANTHER" id="PTHR42753">
    <property type="entry name" value="MITOCHONDRIAL RIBOSOME PROTEIN L39/PROLYL-TRNA LIGASE FAMILY MEMBER"/>
    <property type="match status" value="1"/>
</dbReference>
<evidence type="ECO:0000256" key="9">
    <source>
        <dbReference type="ARBA" id="ARBA00047671"/>
    </source>
</evidence>
<dbReference type="PANTHER" id="PTHR42753:SF2">
    <property type="entry name" value="PROLINE--TRNA LIGASE"/>
    <property type="match status" value="1"/>
</dbReference>
<dbReference type="GO" id="GO:0006433">
    <property type="term" value="P:prolyl-tRNA aminoacylation"/>
    <property type="evidence" value="ECO:0007669"/>
    <property type="project" value="UniProtKB-UniRule"/>
</dbReference>
<evidence type="ECO:0000256" key="5">
    <source>
        <dbReference type="ARBA" id="ARBA00022741"/>
    </source>
</evidence>
<comment type="subcellular location">
    <subcellularLocation>
        <location evidence="1 10">Cytoplasm</location>
    </subcellularLocation>
</comment>
<dbReference type="InterPro" id="IPR004154">
    <property type="entry name" value="Anticodon-bd"/>
</dbReference>
<dbReference type="SUPFAM" id="SSF55826">
    <property type="entry name" value="YbaK/ProRS associated domain"/>
    <property type="match status" value="1"/>
</dbReference>
<evidence type="ECO:0000256" key="3">
    <source>
        <dbReference type="ARBA" id="ARBA00022490"/>
    </source>
</evidence>
<dbReference type="Proteomes" id="UP000037405">
    <property type="component" value="Unassembled WGS sequence"/>
</dbReference>
<dbReference type="FunFam" id="3.30.930.10:FF:000012">
    <property type="entry name" value="Proline--tRNA ligase"/>
    <property type="match status" value="1"/>
</dbReference>
<evidence type="ECO:0000256" key="1">
    <source>
        <dbReference type="ARBA" id="ARBA00004496"/>
    </source>
</evidence>
<keyword evidence="4 10" id="KW-0436">Ligase</keyword>
<dbReference type="SUPFAM" id="SSF55681">
    <property type="entry name" value="Class II aaRS and biotin synthetases"/>
    <property type="match status" value="1"/>
</dbReference>
<name>A0A0M0GQ81_9BACI</name>
<keyword evidence="6 10" id="KW-0067">ATP-binding</keyword>
<dbReference type="CDD" id="cd04334">
    <property type="entry name" value="ProRS-INS"/>
    <property type="match status" value="1"/>
</dbReference>
<dbReference type="InterPro" id="IPR044140">
    <property type="entry name" value="ProRS_anticodon_short"/>
</dbReference>
<evidence type="ECO:0000256" key="8">
    <source>
        <dbReference type="ARBA" id="ARBA00023146"/>
    </source>
</evidence>
<comment type="caution">
    <text evidence="12">The sequence shown here is derived from an EMBL/GenBank/DDBJ whole genome shotgun (WGS) entry which is preliminary data.</text>
</comment>
<dbReference type="InterPro" id="IPR007214">
    <property type="entry name" value="YbaK/aa-tRNA-synth-assoc-dom"/>
</dbReference>
<dbReference type="Pfam" id="PF00587">
    <property type="entry name" value="tRNA-synt_2b"/>
    <property type="match status" value="1"/>
</dbReference>
<dbReference type="InterPro" id="IPR023717">
    <property type="entry name" value="Pro-tRNA-Synthase_IIa_type1"/>
</dbReference>
<comment type="subunit">
    <text evidence="2 10">Homodimer.</text>
</comment>
<comment type="domain">
    <text evidence="10">Consists of three domains: the N-terminal catalytic domain, the editing domain and the C-terminal anticodon-binding domain.</text>
</comment>
<dbReference type="CDD" id="cd00779">
    <property type="entry name" value="ProRS_core_prok"/>
    <property type="match status" value="1"/>
</dbReference>
<comment type="catalytic activity">
    <reaction evidence="9 10">
        <text>tRNA(Pro) + L-proline + ATP = L-prolyl-tRNA(Pro) + AMP + diphosphate</text>
        <dbReference type="Rhea" id="RHEA:14305"/>
        <dbReference type="Rhea" id="RHEA-COMP:9700"/>
        <dbReference type="Rhea" id="RHEA-COMP:9702"/>
        <dbReference type="ChEBI" id="CHEBI:30616"/>
        <dbReference type="ChEBI" id="CHEBI:33019"/>
        <dbReference type="ChEBI" id="CHEBI:60039"/>
        <dbReference type="ChEBI" id="CHEBI:78442"/>
        <dbReference type="ChEBI" id="CHEBI:78532"/>
        <dbReference type="ChEBI" id="CHEBI:456215"/>
        <dbReference type="EC" id="6.1.1.15"/>
    </reaction>
</comment>
<dbReference type="InterPro" id="IPR050062">
    <property type="entry name" value="Pro-tRNA_synthetase"/>
</dbReference>
<dbReference type="SUPFAM" id="SSF52954">
    <property type="entry name" value="Class II aaRS ABD-related"/>
    <property type="match status" value="1"/>
</dbReference>
<dbReference type="Gene3D" id="3.40.50.800">
    <property type="entry name" value="Anticodon-binding domain"/>
    <property type="match status" value="1"/>
</dbReference>
<evidence type="ECO:0000256" key="4">
    <source>
        <dbReference type="ARBA" id="ARBA00022598"/>
    </source>
</evidence>
<gene>
    <name evidence="10" type="primary">proS</name>
    <name evidence="12" type="ORF">AF331_06350</name>
</gene>
<dbReference type="GO" id="GO:0002161">
    <property type="term" value="F:aminoacyl-tRNA deacylase activity"/>
    <property type="evidence" value="ECO:0007669"/>
    <property type="project" value="InterPro"/>
</dbReference>
<protein>
    <recommendedName>
        <fullName evidence="10">Proline--tRNA ligase</fullName>
        <ecNumber evidence="10">6.1.1.15</ecNumber>
    </recommendedName>
    <alternativeName>
        <fullName evidence="10">Prolyl-tRNA synthetase</fullName>
        <shortName evidence="10">ProRS</shortName>
    </alternativeName>
</protein>
<dbReference type="OrthoDB" id="9809052at2"/>
<dbReference type="PROSITE" id="PS50862">
    <property type="entry name" value="AA_TRNA_LIGASE_II"/>
    <property type="match status" value="1"/>
</dbReference>
<proteinExistence type="inferred from homology"/>
<keyword evidence="13" id="KW-1185">Reference proteome</keyword>
<keyword evidence="5 10" id="KW-0547">Nucleotide-binding</keyword>
<dbReference type="EMBL" id="LGUE01000001">
    <property type="protein sequence ID" value="KON92075.1"/>
    <property type="molecule type" value="Genomic_DNA"/>
</dbReference>
<dbReference type="Gene3D" id="3.30.930.10">
    <property type="entry name" value="Bira Bifunctional Protein, Domain 2"/>
    <property type="match status" value="2"/>
</dbReference>
<evidence type="ECO:0000256" key="6">
    <source>
        <dbReference type="ARBA" id="ARBA00022840"/>
    </source>
</evidence>
<comment type="function">
    <text evidence="10">Catalyzes the attachment of proline to tRNA(Pro) in a two-step reaction: proline is first activated by ATP to form Pro-AMP and then transferred to the acceptor end of tRNA(Pro). As ProRS can inadvertently accommodate and process non-cognate amino acids such as alanine and cysteine, to avoid such errors it has two additional distinct editing activities against alanine. One activity is designated as 'pretransfer' editing and involves the tRNA(Pro)-independent hydrolysis of activated Ala-AMP. The other activity is designated 'posttransfer' editing and involves deacylation of mischarged Ala-tRNA(Pro). The misacylated Cys-tRNA(Pro) is not edited by ProRS.</text>
</comment>
<dbReference type="FunFam" id="3.40.50.800:FF:000011">
    <property type="entry name" value="Proline--tRNA ligase"/>
    <property type="match status" value="1"/>
</dbReference>
<dbReference type="FunFam" id="3.30.930.10:FF:000062">
    <property type="entry name" value="Proline--tRNA ligase"/>
    <property type="match status" value="1"/>
</dbReference>
<dbReference type="InterPro" id="IPR006195">
    <property type="entry name" value="aa-tRNA-synth_II"/>
</dbReference>
<accession>A0A0M0GQ81</accession>
<evidence type="ECO:0000256" key="7">
    <source>
        <dbReference type="ARBA" id="ARBA00022917"/>
    </source>
</evidence>
<evidence type="ECO:0000256" key="2">
    <source>
        <dbReference type="ARBA" id="ARBA00011738"/>
    </source>
</evidence>
<sequence length="568" mass="63492">MKQSQTLIPTLREVPADAEVKSHQLLLRAGYMRQNASGIYSYLPLGTKVLKKVEAIIREELEAAGAAELLMPALQPSELWKESGRWGTYGPELMRMNDRHDREFALGATHEEMITSLIRDEIKSYKRLPLTLYQIQTKYRDEKRPRFGLLRGREFIMKDAYSFHSSQESLDETYDRLFQAYSNIFTRCGLDFRAVIADSGAMGGKDTHEFMVLSEIGEDTIAYSDTSDFAANIEMAEVADTYELSHEDVLDLKKISTPDTKTIEDVCALFDKQPKECIKSLLFKADEGYVLVLVRGDHEINDIKLKNLLGADQVELATAEETVSVLGSEVGSVGPFSLPAEVKIIADQAVKYVRNGAAGANETGFHYLNVNVERDVDAITFEDLRFIQEGDPSPDGKGTIQFARGIEVGHVFKLGTKYSDSMGSTYLDENGRSQSIIMGCYGIGVSRTVAAVAEQFNDDRGLVWPLDLAPFDAHVIPVNMKDDAQRELAEELYGTLKYARYDVLMDDRAERPGVKFADSDLIGLPYRITVGKKAAEGIIELKVRKTGDMLEVHKDELVKTLQELSETN</sequence>
<dbReference type="AlphaFoldDB" id="A0A0M0GQ81"/>
<dbReference type="EC" id="6.1.1.15" evidence="10"/>
<dbReference type="PIRSF" id="PIRSF001535">
    <property type="entry name" value="ProRS_1"/>
    <property type="match status" value="1"/>
</dbReference>
<dbReference type="CDD" id="cd00861">
    <property type="entry name" value="ProRS_anticodon_short"/>
    <property type="match status" value="1"/>
</dbReference>
<dbReference type="Pfam" id="PF03129">
    <property type="entry name" value="HGTP_anticodon"/>
    <property type="match status" value="1"/>
</dbReference>
<dbReference type="PRINTS" id="PR01046">
    <property type="entry name" value="TRNASYNTHPRO"/>
</dbReference>
<dbReference type="STRING" id="189381.GCA_900166615_03005"/>
<dbReference type="NCBIfam" id="NF006625">
    <property type="entry name" value="PRK09194.1"/>
    <property type="match status" value="1"/>
</dbReference>
<dbReference type="InterPro" id="IPR036621">
    <property type="entry name" value="Anticodon-bd_dom_sf"/>
</dbReference>
<dbReference type="GO" id="GO:0005524">
    <property type="term" value="F:ATP binding"/>
    <property type="evidence" value="ECO:0007669"/>
    <property type="project" value="UniProtKB-UniRule"/>
</dbReference>
<dbReference type="RefSeq" id="WP_053427267.1">
    <property type="nucleotide sequence ID" value="NZ_JAMQJB010000002.1"/>
</dbReference>
<dbReference type="InterPro" id="IPR036754">
    <property type="entry name" value="YbaK/aa-tRNA-synt-asso_dom_sf"/>
</dbReference>
<dbReference type="InterPro" id="IPR002314">
    <property type="entry name" value="aa-tRNA-synt_IIb"/>
</dbReference>
<feature type="domain" description="Aminoacyl-transfer RNA synthetases class-II family profile" evidence="11">
    <location>
        <begin position="38"/>
        <end position="465"/>
    </location>
</feature>
<evidence type="ECO:0000256" key="10">
    <source>
        <dbReference type="HAMAP-Rule" id="MF_01569"/>
    </source>
</evidence>
<evidence type="ECO:0000313" key="13">
    <source>
        <dbReference type="Proteomes" id="UP000037405"/>
    </source>
</evidence>
<dbReference type="InterPro" id="IPR002316">
    <property type="entry name" value="Pro-tRNA-ligase_IIa"/>
</dbReference>
<evidence type="ECO:0000313" key="12">
    <source>
        <dbReference type="EMBL" id="KON92075.1"/>
    </source>
</evidence>
<dbReference type="InterPro" id="IPR045864">
    <property type="entry name" value="aa-tRNA-synth_II/BPL/LPL"/>
</dbReference>
<dbReference type="InterPro" id="IPR033730">
    <property type="entry name" value="ProRS_core_prok"/>
</dbReference>
<dbReference type="GO" id="GO:0140096">
    <property type="term" value="F:catalytic activity, acting on a protein"/>
    <property type="evidence" value="ECO:0007669"/>
    <property type="project" value="UniProtKB-ARBA"/>
</dbReference>
<keyword evidence="8 10" id="KW-0030">Aminoacyl-tRNA synthetase</keyword>
<dbReference type="PATRIC" id="fig|189381.12.peg.1414"/>
<dbReference type="Pfam" id="PF04073">
    <property type="entry name" value="tRNA_edit"/>
    <property type="match status" value="1"/>
</dbReference>
<reference evidence="13" key="1">
    <citation type="submission" date="2015-07" db="EMBL/GenBank/DDBJ databases">
        <title>Fjat-14235 jcm11544.</title>
        <authorList>
            <person name="Liu B."/>
            <person name="Wang J."/>
            <person name="Zhu Y."/>
            <person name="Liu G."/>
            <person name="Chen Q."/>
            <person name="Chen Z."/>
            <person name="Lan J."/>
            <person name="Che J."/>
            <person name="Ge C."/>
            <person name="Shi H."/>
            <person name="Pan Z."/>
            <person name="Liu X."/>
        </authorList>
    </citation>
    <scope>NUCLEOTIDE SEQUENCE [LARGE SCALE GENOMIC DNA]</scope>
    <source>
        <strain evidence="13">JCM 11544</strain>
    </source>
</reference>
<dbReference type="NCBIfam" id="TIGR00409">
    <property type="entry name" value="proS_fam_II"/>
    <property type="match status" value="1"/>
</dbReference>
<dbReference type="InterPro" id="IPR004500">
    <property type="entry name" value="Pro-tRNA-synth_IIa_bac-type"/>
</dbReference>
<dbReference type="GO" id="GO:0004827">
    <property type="term" value="F:proline-tRNA ligase activity"/>
    <property type="evidence" value="ECO:0007669"/>
    <property type="project" value="UniProtKB-UniRule"/>
</dbReference>